<dbReference type="NCBIfam" id="TIGR00177">
    <property type="entry name" value="molyb_syn"/>
    <property type="match status" value="1"/>
</dbReference>
<sequence length="174" mass="18402">MAPVGVLTVSDRASRGEYEDKGGPGIVAALSDILGSPWRPVACVVPDERDQIEAALIDLAERQGCSLILSTGGTGPALRDVTPEATEAVCDRILPGFGELMRTASLREVPTAILSRQLAGTRGRTLIINLPGKPSAIRTCLDAVFAAVPYCVDLIGGDYFETNPQHCKAFRPKA</sequence>
<dbReference type="InterPro" id="IPR036425">
    <property type="entry name" value="MoaB/Mog-like_dom_sf"/>
</dbReference>
<comment type="caution">
    <text evidence="12">The sequence shown here is derived from an EMBL/GenBank/DDBJ whole genome shotgun (WGS) entry which is preliminary data.</text>
</comment>
<dbReference type="PANTHER" id="PTHR43764:SF1">
    <property type="entry name" value="MOLYBDOPTERIN MOLYBDOTRANSFERASE"/>
    <property type="match status" value="1"/>
</dbReference>
<dbReference type="SUPFAM" id="SSF53218">
    <property type="entry name" value="Molybdenum cofactor biosynthesis proteins"/>
    <property type="match status" value="1"/>
</dbReference>
<evidence type="ECO:0000313" key="12">
    <source>
        <dbReference type="EMBL" id="GGH13481.1"/>
    </source>
</evidence>
<name>A0A917I4E3_9HYPH</name>
<dbReference type="Proteomes" id="UP000603912">
    <property type="component" value="Unassembled WGS sequence"/>
</dbReference>
<keyword evidence="6" id="KW-0547">Nucleotide-binding</keyword>
<gene>
    <name evidence="12" type="primary">mogA</name>
    <name evidence="12" type="ORF">GCM10007036_12100</name>
</gene>
<comment type="similarity">
    <text evidence="2">Belongs to the MoaB/Mog family.</text>
</comment>
<reference evidence="12" key="1">
    <citation type="journal article" date="2014" name="Int. J. Syst. Evol. Microbiol.">
        <title>Complete genome sequence of Corynebacterium casei LMG S-19264T (=DSM 44701T), isolated from a smear-ripened cheese.</title>
        <authorList>
            <consortium name="US DOE Joint Genome Institute (JGI-PGF)"/>
            <person name="Walter F."/>
            <person name="Albersmeier A."/>
            <person name="Kalinowski J."/>
            <person name="Ruckert C."/>
        </authorList>
    </citation>
    <scope>NUCLEOTIDE SEQUENCE</scope>
    <source>
        <strain evidence="12">CGMCC 1.12214</strain>
    </source>
</reference>
<evidence type="ECO:0000256" key="7">
    <source>
        <dbReference type="ARBA" id="ARBA00022840"/>
    </source>
</evidence>
<organism evidence="12 13">
    <name type="scientific">Alsobacter metallidurans</name>
    <dbReference type="NCBI Taxonomy" id="340221"/>
    <lineage>
        <taxon>Bacteria</taxon>
        <taxon>Pseudomonadati</taxon>
        <taxon>Pseudomonadota</taxon>
        <taxon>Alphaproteobacteria</taxon>
        <taxon>Hyphomicrobiales</taxon>
        <taxon>Alsobacteraceae</taxon>
        <taxon>Alsobacter</taxon>
    </lineage>
</organism>
<comment type="function">
    <text evidence="10">Catalyzes the adenylation of molybdopterin as part of the biosynthesis of the molybdenum-cofactor.</text>
</comment>
<keyword evidence="5" id="KW-0808">Transferase</keyword>
<dbReference type="EC" id="2.7.7.75" evidence="3"/>
<keyword evidence="8" id="KW-0501">Molybdenum cofactor biosynthesis</keyword>
<keyword evidence="13" id="KW-1185">Reference proteome</keyword>
<comment type="pathway">
    <text evidence="1">Cofactor biosynthesis; molybdopterin biosynthesis.</text>
</comment>
<feature type="domain" description="MoaB/Mog" evidence="11">
    <location>
        <begin position="5"/>
        <end position="151"/>
    </location>
</feature>
<dbReference type="EMBL" id="BMES01000001">
    <property type="protein sequence ID" value="GGH13481.1"/>
    <property type="molecule type" value="Genomic_DNA"/>
</dbReference>
<reference evidence="12" key="2">
    <citation type="submission" date="2020-09" db="EMBL/GenBank/DDBJ databases">
        <authorList>
            <person name="Sun Q."/>
            <person name="Zhou Y."/>
        </authorList>
    </citation>
    <scope>NUCLEOTIDE SEQUENCE</scope>
    <source>
        <strain evidence="12">CGMCC 1.12214</strain>
    </source>
</reference>
<dbReference type="InterPro" id="IPR001453">
    <property type="entry name" value="MoaB/Mog_dom"/>
</dbReference>
<keyword evidence="12" id="KW-0548">Nucleotidyltransferase</keyword>
<dbReference type="SMART" id="SM00852">
    <property type="entry name" value="MoCF_biosynth"/>
    <property type="match status" value="1"/>
</dbReference>
<evidence type="ECO:0000256" key="5">
    <source>
        <dbReference type="ARBA" id="ARBA00022679"/>
    </source>
</evidence>
<evidence type="ECO:0000256" key="1">
    <source>
        <dbReference type="ARBA" id="ARBA00005046"/>
    </source>
</evidence>
<dbReference type="AlphaFoldDB" id="A0A917I4E3"/>
<dbReference type="GO" id="GO:0061598">
    <property type="term" value="F:molybdopterin adenylyltransferase activity"/>
    <property type="evidence" value="ECO:0007669"/>
    <property type="project" value="UniProtKB-EC"/>
</dbReference>
<comment type="catalytic activity">
    <reaction evidence="9">
        <text>molybdopterin + ATP + H(+) = adenylyl-molybdopterin + diphosphate</text>
        <dbReference type="Rhea" id="RHEA:31331"/>
        <dbReference type="ChEBI" id="CHEBI:15378"/>
        <dbReference type="ChEBI" id="CHEBI:30616"/>
        <dbReference type="ChEBI" id="CHEBI:33019"/>
        <dbReference type="ChEBI" id="CHEBI:58698"/>
        <dbReference type="ChEBI" id="CHEBI:62727"/>
        <dbReference type="EC" id="2.7.7.75"/>
    </reaction>
</comment>
<dbReference type="InterPro" id="IPR051920">
    <property type="entry name" value="MPT_Adenylyltrnsfr/MoaC-Rel"/>
</dbReference>
<evidence type="ECO:0000256" key="4">
    <source>
        <dbReference type="ARBA" id="ARBA00013491"/>
    </source>
</evidence>
<dbReference type="GO" id="GO:0006777">
    <property type="term" value="P:Mo-molybdopterin cofactor biosynthetic process"/>
    <property type="evidence" value="ECO:0007669"/>
    <property type="project" value="UniProtKB-KW"/>
</dbReference>
<dbReference type="PANTHER" id="PTHR43764">
    <property type="entry name" value="MOLYBDENUM COFACTOR BIOSYNTHESIS"/>
    <property type="match status" value="1"/>
</dbReference>
<evidence type="ECO:0000313" key="13">
    <source>
        <dbReference type="Proteomes" id="UP000603912"/>
    </source>
</evidence>
<evidence type="ECO:0000256" key="9">
    <source>
        <dbReference type="ARBA" id="ARBA00051131"/>
    </source>
</evidence>
<dbReference type="FunFam" id="3.40.980.10:FF:000005">
    <property type="entry name" value="Molybdopterin biosynthesis mog protein"/>
    <property type="match status" value="1"/>
</dbReference>
<accession>A0A917I4E3</accession>
<keyword evidence="7" id="KW-0067">ATP-binding</keyword>
<dbReference type="Gene3D" id="3.40.980.10">
    <property type="entry name" value="MoaB/Mog-like domain"/>
    <property type="match status" value="1"/>
</dbReference>
<evidence type="ECO:0000259" key="11">
    <source>
        <dbReference type="SMART" id="SM00852"/>
    </source>
</evidence>
<evidence type="ECO:0000256" key="8">
    <source>
        <dbReference type="ARBA" id="ARBA00023150"/>
    </source>
</evidence>
<protein>
    <recommendedName>
        <fullName evidence="4">Molybdopterin adenylyltransferase</fullName>
        <ecNumber evidence="3">2.7.7.75</ecNumber>
    </recommendedName>
</protein>
<dbReference type="CDD" id="cd00886">
    <property type="entry name" value="MogA_MoaB"/>
    <property type="match status" value="1"/>
</dbReference>
<evidence type="ECO:0000256" key="10">
    <source>
        <dbReference type="ARBA" id="ARBA00058212"/>
    </source>
</evidence>
<dbReference type="NCBIfam" id="NF006932">
    <property type="entry name" value="PRK09417.1"/>
    <property type="match status" value="1"/>
</dbReference>
<proteinExistence type="inferred from homology"/>
<evidence type="ECO:0000256" key="6">
    <source>
        <dbReference type="ARBA" id="ARBA00022741"/>
    </source>
</evidence>
<evidence type="ECO:0000256" key="3">
    <source>
        <dbReference type="ARBA" id="ARBA00012509"/>
    </source>
</evidence>
<dbReference type="Pfam" id="PF00994">
    <property type="entry name" value="MoCF_biosynth"/>
    <property type="match status" value="1"/>
</dbReference>
<dbReference type="GO" id="GO:0005524">
    <property type="term" value="F:ATP binding"/>
    <property type="evidence" value="ECO:0007669"/>
    <property type="project" value="UniProtKB-KW"/>
</dbReference>
<evidence type="ECO:0000256" key="2">
    <source>
        <dbReference type="ARBA" id="ARBA00006112"/>
    </source>
</evidence>